<feature type="region of interest" description="Disordered" evidence="1">
    <location>
        <begin position="1"/>
        <end position="24"/>
    </location>
</feature>
<proteinExistence type="predicted"/>
<gene>
    <name evidence="3" type="ORF">LCIVAC01_01930</name>
</gene>
<feature type="region of interest" description="Disordered" evidence="1">
    <location>
        <begin position="156"/>
        <end position="196"/>
    </location>
</feature>
<feature type="region of interest" description="Disordered" evidence="1">
    <location>
        <begin position="44"/>
        <end position="140"/>
    </location>
</feature>
<keyword evidence="2" id="KW-0472">Membrane</keyword>
<feature type="transmembrane region" description="Helical" evidence="2">
    <location>
        <begin position="356"/>
        <end position="376"/>
    </location>
</feature>
<feature type="transmembrane region" description="Helical" evidence="2">
    <location>
        <begin position="298"/>
        <end position="317"/>
    </location>
</feature>
<protein>
    <submittedName>
        <fullName evidence="3">Uncharacterized protein</fullName>
    </submittedName>
</protein>
<keyword evidence="2" id="KW-0812">Transmembrane</keyword>
<evidence type="ECO:0000256" key="1">
    <source>
        <dbReference type="SAM" id="MobiDB-lite"/>
    </source>
</evidence>
<name>A0A481YSE7_9VIRU</name>
<keyword evidence="2" id="KW-1133">Transmembrane helix</keyword>
<evidence type="ECO:0000256" key="2">
    <source>
        <dbReference type="SAM" id="Phobius"/>
    </source>
</evidence>
<dbReference type="EMBL" id="MK500322">
    <property type="protein sequence ID" value="QBK85384.1"/>
    <property type="molecule type" value="Genomic_DNA"/>
</dbReference>
<feature type="compositionally biased region" description="Basic and acidic residues" evidence="1">
    <location>
        <begin position="64"/>
        <end position="118"/>
    </location>
</feature>
<reference evidence="3" key="1">
    <citation type="journal article" date="2019" name="MBio">
        <title>Virus Genomes from Deep Sea Sediments Expand the Ocean Megavirome and Support Independent Origins of Viral Gigantism.</title>
        <authorList>
            <person name="Backstrom D."/>
            <person name="Yutin N."/>
            <person name="Jorgensen S.L."/>
            <person name="Dharamshi J."/>
            <person name="Homa F."/>
            <person name="Zaremba-Niedwiedzka K."/>
            <person name="Spang A."/>
            <person name="Wolf Y.I."/>
            <person name="Koonin E.V."/>
            <person name="Ettema T.J."/>
        </authorList>
    </citation>
    <scope>NUCLEOTIDE SEQUENCE</scope>
</reference>
<feature type="compositionally biased region" description="Low complexity" evidence="1">
    <location>
        <begin position="124"/>
        <end position="139"/>
    </location>
</feature>
<dbReference type="Pfam" id="PF19071">
    <property type="entry name" value="DUF5767"/>
    <property type="match status" value="1"/>
</dbReference>
<organism evidence="3">
    <name type="scientific">Iridovirus LCIVAC01</name>
    <dbReference type="NCBI Taxonomy" id="2506607"/>
    <lineage>
        <taxon>Viruses</taxon>
        <taxon>Varidnaviria</taxon>
        <taxon>Bamfordvirae</taxon>
        <taxon>Nucleocytoviricota</taxon>
        <taxon>Megaviricetes</taxon>
        <taxon>Pimascovirales</taxon>
        <taxon>Pimascovirales incertae sedis</taxon>
        <taxon>Iridoviridae</taxon>
    </lineage>
</organism>
<feature type="compositionally biased region" description="Basic and acidic residues" evidence="1">
    <location>
        <begin position="167"/>
        <end position="176"/>
    </location>
</feature>
<dbReference type="InterPro" id="IPR043910">
    <property type="entry name" value="DUF5767"/>
</dbReference>
<sequence length="426" mass="49146">MSKKKSIKVIKIPNDKAINPRPKAFPRMPRLYLELLENKAKIKQDLINKEYVPQRGRSSSPDYNEPRRSQELTRHNHPIREKYSADRIIENEEKEINNTPENKNDKPPLEFIDDKENFSDQEMSESGSSSGNSSIASAGSDDDALSIRLKELLNETDSESDINQSIKRNELRESPRYRGTPSPVQQNPPRIYQPSPRQENIYQDRRKEPPPTLAELAAKGNYIHKKAYRDLEQPVYNEQEEEDLKREILFKFDLLRKSYKSAIIPEFTIHSDLHSMKKSYDATIRRLSLDSTVDNYKTYLIGGFMLVEYVLGSWLGFDMQGFTQQQIVSMSSYERLLIELGEKSYVPGGSKWPVEIRLIFLIIINAAFFIVSKMILKKTGSNVLGMINSMNTAPVPKKKRKMRGPAIDLEDLPDINFEGEKIEINE</sequence>
<evidence type="ECO:0000313" key="3">
    <source>
        <dbReference type="EMBL" id="QBK85384.1"/>
    </source>
</evidence>
<accession>A0A481YSE7</accession>